<gene>
    <name evidence="7" type="ORF">AAEY27_06455</name>
</gene>
<keyword evidence="8" id="KW-1185">Reference proteome</keyword>
<evidence type="ECO:0000313" key="7">
    <source>
        <dbReference type="EMBL" id="WZV99524.1"/>
    </source>
</evidence>
<sequence>MILQDDFQASLLRAFIPLPPPFSPVQFIELRFDNTHFWRCFDDGSVAQSDREYSGTISDSSLHMVLLNGGEMAELRFVRTDNGTFTDKDNALFAWLARLAAQALEENVTRAQLSQSVALLREERDHHRVLVDITNSVLSHLDLDDLVADVSREIHRFFGIDNIRIVLRDTLHSRQLVCHATHFPHCPPETERFPLRSESAFLLAALNDNQSAMLQQAQDETLWYSDPLLQQLTLQGLNTLLVLPLAFSRQSTGVLLLAHRNNAIFSEQNCRLLRQIADRIGIAVDNADAYRTVTHLKENLHSENRKLNEQISSSQTFGDIIYQSDAMRDVLQQVNIVALSDSTVLILGETGTGKEIIARALHQMSPRKDKPLVKINCAAIPSSLLESELFGHDKGAFTGAINTHRGRFEMADEGTLFLDEIGDMPIELQPKLLRVLQEREIERIGGTKTIPVNVRVIAATNRDLRQMVIDREFRNDLFYRLNVFPLVLPPLRERPEDIPLLARYFTQKLARRLNRTIDTIPADTIHQLMRYEWPGNVRELENVIERAVLLSRDNVLTLHLHAQPASSMVQPVTRDPFPFPLPKVAEMMHPEPPENDEEERQRIIQVLRETNGIVAGTRGAAAKLGMKRTTLLSRMQRLGIAVREVL</sequence>
<dbReference type="InterPro" id="IPR025944">
    <property type="entry name" value="Sigma_54_int_dom_CS"/>
</dbReference>
<dbReference type="InterPro" id="IPR058031">
    <property type="entry name" value="AAA_lid_NorR"/>
</dbReference>
<dbReference type="InterPro" id="IPR003018">
    <property type="entry name" value="GAF"/>
</dbReference>
<dbReference type="Gene3D" id="3.30.450.40">
    <property type="match status" value="1"/>
</dbReference>
<dbReference type="InterPro" id="IPR025662">
    <property type="entry name" value="Sigma_54_int_dom_ATP-bd_1"/>
</dbReference>
<keyword evidence="4" id="KW-0238">DNA-binding</keyword>
<dbReference type="PROSITE" id="PS00688">
    <property type="entry name" value="SIGMA54_INTERACT_3"/>
    <property type="match status" value="1"/>
</dbReference>
<keyword evidence="2" id="KW-0067">ATP-binding</keyword>
<dbReference type="CDD" id="cd00009">
    <property type="entry name" value="AAA"/>
    <property type="match status" value="1"/>
</dbReference>
<dbReference type="Gene3D" id="1.10.10.60">
    <property type="entry name" value="Homeodomain-like"/>
    <property type="match status" value="1"/>
</dbReference>
<dbReference type="InterPro" id="IPR027417">
    <property type="entry name" value="P-loop_NTPase"/>
</dbReference>
<dbReference type="PANTHER" id="PTHR32071">
    <property type="entry name" value="TRANSCRIPTIONAL REGULATORY PROTEIN"/>
    <property type="match status" value="1"/>
</dbReference>
<dbReference type="SUPFAM" id="SSF46689">
    <property type="entry name" value="Homeodomain-like"/>
    <property type="match status" value="1"/>
</dbReference>
<name>A0ABZ3B8I3_9ENTR</name>
<evidence type="ECO:0000256" key="3">
    <source>
        <dbReference type="ARBA" id="ARBA00023015"/>
    </source>
</evidence>
<dbReference type="InterPro" id="IPR009057">
    <property type="entry name" value="Homeodomain-like_sf"/>
</dbReference>
<organism evidence="7 8">
    <name type="scientific">Kosakonia calanthes</name>
    <dbReference type="NCBI Taxonomy" id="3139408"/>
    <lineage>
        <taxon>Bacteria</taxon>
        <taxon>Pseudomonadati</taxon>
        <taxon>Pseudomonadota</taxon>
        <taxon>Gammaproteobacteria</taxon>
        <taxon>Enterobacterales</taxon>
        <taxon>Enterobacteriaceae</taxon>
        <taxon>Kosakonia</taxon>
    </lineage>
</organism>
<keyword evidence="5" id="KW-0804">Transcription</keyword>
<reference evidence="7 8" key="1">
    <citation type="submission" date="2024-04" db="EMBL/GenBank/DDBJ databases">
        <title>Kosakonia calanthae sp. nov., a halophilic bacterium isolated from leaves of Calanthe tiplacata.</title>
        <authorList>
            <person name="Wu P."/>
        </authorList>
    </citation>
    <scope>NUCLEOTIDE SEQUENCE [LARGE SCALE GENOMIC DNA]</scope>
    <source>
        <strain evidence="7 8">BYX6</strain>
    </source>
</reference>
<dbReference type="SMART" id="SM00382">
    <property type="entry name" value="AAA"/>
    <property type="match status" value="1"/>
</dbReference>
<dbReference type="PANTHER" id="PTHR32071:SF123">
    <property type="entry name" value="DNA-BINDING TRANSCRIPTIONAL ACTIVATOR HYFR-RELATED"/>
    <property type="match status" value="1"/>
</dbReference>
<keyword evidence="1" id="KW-0547">Nucleotide-binding</keyword>
<feature type="domain" description="Sigma-54 factor interaction" evidence="6">
    <location>
        <begin position="320"/>
        <end position="549"/>
    </location>
</feature>
<dbReference type="Pfam" id="PF00158">
    <property type="entry name" value="Sigma54_activat"/>
    <property type="match status" value="1"/>
</dbReference>
<evidence type="ECO:0000313" key="8">
    <source>
        <dbReference type="Proteomes" id="UP001466893"/>
    </source>
</evidence>
<dbReference type="PROSITE" id="PS50045">
    <property type="entry name" value="SIGMA54_INTERACT_4"/>
    <property type="match status" value="1"/>
</dbReference>
<dbReference type="Pfam" id="PF13492">
    <property type="entry name" value="GAF_3"/>
    <property type="match status" value="1"/>
</dbReference>
<evidence type="ECO:0000256" key="2">
    <source>
        <dbReference type="ARBA" id="ARBA00022840"/>
    </source>
</evidence>
<accession>A0ABZ3B8I3</accession>
<protein>
    <submittedName>
        <fullName evidence="7">Sigma 54-interacting transcriptional regulator</fullName>
    </submittedName>
</protein>
<dbReference type="SUPFAM" id="SSF52540">
    <property type="entry name" value="P-loop containing nucleoside triphosphate hydrolases"/>
    <property type="match status" value="1"/>
</dbReference>
<dbReference type="InterPro" id="IPR003593">
    <property type="entry name" value="AAA+_ATPase"/>
</dbReference>
<dbReference type="PROSITE" id="PS00675">
    <property type="entry name" value="SIGMA54_INTERACT_1"/>
    <property type="match status" value="1"/>
</dbReference>
<dbReference type="SMART" id="SM00065">
    <property type="entry name" value="GAF"/>
    <property type="match status" value="1"/>
</dbReference>
<dbReference type="PROSITE" id="PS00676">
    <property type="entry name" value="SIGMA54_INTERACT_2"/>
    <property type="match status" value="1"/>
</dbReference>
<dbReference type="EMBL" id="CP151800">
    <property type="protein sequence ID" value="WZV99524.1"/>
    <property type="molecule type" value="Genomic_DNA"/>
</dbReference>
<dbReference type="Gene3D" id="1.10.8.60">
    <property type="match status" value="1"/>
</dbReference>
<dbReference type="SUPFAM" id="SSF55781">
    <property type="entry name" value="GAF domain-like"/>
    <property type="match status" value="1"/>
</dbReference>
<proteinExistence type="predicted"/>
<dbReference type="InterPro" id="IPR002078">
    <property type="entry name" value="Sigma_54_int"/>
</dbReference>
<dbReference type="InterPro" id="IPR029016">
    <property type="entry name" value="GAF-like_dom_sf"/>
</dbReference>
<evidence type="ECO:0000256" key="4">
    <source>
        <dbReference type="ARBA" id="ARBA00023125"/>
    </source>
</evidence>
<dbReference type="Gene3D" id="3.40.50.300">
    <property type="entry name" value="P-loop containing nucleotide triphosphate hydrolases"/>
    <property type="match status" value="1"/>
</dbReference>
<evidence type="ECO:0000256" key="1">
    <source>
        <dbReference type="ARBA" id="ARBA00022741"/>
    </source>
</evidence>
<keyword evidence="3" id="KW-0805">Transcription regulation</keyword>
<dbReference type="RefSeq" id="WP_342324063.1">
    <property type="nucleotide sequence ID" value="NZ_CP151800.1"/>
</dbReference>
<evidence type="ECO:0000256" key="5">
    <source>
        <dbReference type="ARBA" id="ARBA00023163"/>
    </source>
</evidence>
<evidence type="ECO:0000259" key="6">
    <source>
        <dbReference type="PROSITE" id="PS50045"/>
    </source>
</evidence>
<dbReference type="Pfam" id="PF25601">
    <property type="entry name" value="AAA_lid_14"/>
    <property type="match status" value="1"/>
</dbReference>
<dbReference type="Proteomes" id="UP001466893">
    <property type="component" value="Chromosome"/>
</dbReference>
<dbReference type="InterPro" id="IPR025943">
    <property type="entry name" value="Sigma_54_int_dom_ATP-bd_2"/>
</dbReference>